<protein>
    <submittedName>
        <fullName evidence="1">Uncharacterized protein</fullName>
    </submittedName>
</protein>
<name>A0A8J3XTX0_9ACTN</name>
<reference evidence="1" key="1">
    <citation type="submission" date="2021-01" db="EMBL/GenBank/DDBJ databases">
        <title>Whole genome shotgun sequence of Planotetraspora silvatica NBRC 100141.</title>
        <authorList>
            <person name="Komaki H."/>
            <person name="Tamura T."/>
        </authorList>
    </citation>
    <scope>NUCLEOTIDE SEQUENCE</scope>
    <source>
        <strain evidence="1">NBRC 100141</strain>
    </source>
</reference>
<gene>
    <name evidence="1" type="ORF">Psi02_52970</name>
</gene>
<comment type="caution">
    <text evidence="1">The sequence shown here is derived from an EMBL/GenBank/DDBJ whole genome shotgun (WGS) entry which is preliminary data.</text>
</comment>
<accession>A0A8J3XTX0</accession>
<evidence type="ECO:0000313" key="2">
    <source>
        <dbReference type="Proteomes" id="UP000644610"/>
    </source>
</evidence>
<organism evidence="1 2">
    <name type="scientific">Planotetraspora silvatica</name>
    <dbReference type="NCBI Taxonomy" id="234614"/>
    <lineage>
        <taxon>Bacteria</taxon>
        <taxon>Bacillati</taxon>
        <taxon>Actinomycetota</taxon>
        <taxon>Actinomycetes</taxon>
        <taxon>Streptosporangiales</taxon>
        <taxon>Streptosporangiaceae</taxon>
        <taxon>Planotetraspora</taxon>
    </lineage>
</organism>
<sequence>MPFAAPLPDRFGEELRREEAGIGDLPRLRVDLAHHIPVVRRSREHGEISDHRTTVLGADYCCLIDAVAHAM</sequence>
<proteinExistence type="predicted"/>
<dbReference type="Proteomes" id="UP000644610">
    <property type="component" value="Unassembled WGS sequence"/>
</dbReference>
<dbReference type="EMBL" id="BOOQ01000036">
    <property type="protein sequence ID" value="GII48873.1"/>
    <property type="molecule type" value="Genomic_DNA"/>
</dbReference>
<evidence type="ECO:0000313" key="1">
    <source>
        <dbReference type="EMBL" id="GII48873.1"/>
    </source>
</evidence>
<keyword evidence="2" id="KW-1185">Reference proteome</keyword>
<dbReference type="AlphaFoldDB" id="A0A8J3XTX0"/>